<feature type="binding site" evidence="15">
    <location>
        <position position="1126"/>
    </location>
    <ligand>
        <name>Mg(2+)</name>
        <dbReference type="ChEBI" id="CHEBI:18420"/>
    </ligand>
</feature>
<protein>
    <recommendedName>
        <fullName evidence="15">RecBCD enzyme subunit RecB</fullName>
        <ecNumber evidence="15">3.1.11.5</ecNumber>
        <ecNumber evidence="15">5.6.2.4</ecNumber>
    </recommendedName>
    <alternativeName>
        <fullName evidence="15">DNA 3'-5' helicase subunit RecB</fullName>
    </alternativeName>
    <alternativeName>
        <fullName evidence="15">Exonuclease V subunit RecB</fullName>
        <shortName evidence="15">ExoV subunit RecB</shortName>
    </alternativeName>
    <alternativeName>
        <fullName evidence="15">Helicase/nuclease RecBCD subunit RecB</fullName>
    </alternativeName>
</protein>
<comment type="subunit">
    <text evidence="15">Heterotrimer of RecB, RecC and RecD. All subunits contribute to DNA-binding. Interacts with RecA.</text>
</comment>
<keyword evidence="1 15" id="KW-0540">Nuclease</keyword>
<dbReference type="Gene3D" id="3.40.50.300">
    <property type="entry name" value="P-loop containing nucleotide triphosphate hydrolases"/>
    <property type="match status" value="2"/>
</dbReference>
<dbReference type="SUPFAM" id="SSF52980">
    <property type="entry name" value="Restriction endonuclease-like"/>
    <property type="match status" value="1"/>
</dbReference>
<proteinExistence type="inferred from homology"/>
<dbReference type="InterPro" id="IPR011604">
    <property type="entry name" value="PDDEXK-like_dom_sf"/>
</dbReference>
<feature type="binding site" evidence="15">
    <location>
        <position position="1139"/>
    </location>
    <ligand>
        <name>Mg(2+)</name>
        <dbReference type="ChEBI" id="CHEBI:18420"/>
    </ligand>
</feature>
<dbReference type="OrthoDB" id="9810135at2"/>
<evidence type="ECO:0000313" key="21">
    <source>
        <dbReference type="Proteomes" id="UP000275461"/>
    </source>
</evidence>
<dbReference type="EC" id="5.6.2.4" evidence="15"/>
<evidence type="ECO:0000256" key="14">
    <source>
        <dbReference type="ARBA" id="ARBA00048988"/>
    </source>
</evidence>
<evidence type="ECO:0000256" key="5">
    <source>
        <dbReference type="ARBA" id="ARBA00022801"/>
    </source>
</evidence>
<keyword evidence="11 15" id="KW-0234">DNA repair</keyword>
<evidence type="ECO:0000256" key="4">
    <source>
        <dbReference type="ARBA" id="ARBA00022763"/>
    </source>
</evidence>
<dbReference type="InterPro" id="IPR014016">
    <property type="entry name" value="UvrD-like_ATP-bd"/>
</dbReference>
<dbReference type="NCBIfam" id="TIGR00609">
    <property type="entry name" value="recB"/>
    <property type="match status" value="1"/>
</dbReference>
<dbReference type="GO" id="GO:0009338">
    <property type="term" value="C:exodeoxyribonuclease V complex"/>
    <property type="evidence" value="ECO:0007669"/>
    <property type="project" value="TreeGrafter"/>
</dbReference>
<keyword evidence="4 15" id="KW-0227">DNA damage</keyword>
<evidence type="ECO:0000313" key="20">
    <source>
        <dbReference type="EMBL" id="RLK50912.1"/>
    </source>
</evidence>
<dbReference type="PANTHER" id="PTHR11070">
    <property type="entry name" value="UVRD / RECB / PCRA DNA HELICASE FAMILY MEMBER"/>
    <property type="match status" value="1"/>
</dbReference>
<dbReference type="InterPro" id="IPR038726">
    <property type="entry name" value="PDDEXK_AddAB-type"/>
</dbReference>
<evidence type="ECO:0000256" key="9">
    <source>
        <dbReference type="ARBA" id="ARBA00022842"/>
    </source>
</evidence>
<dbReference type="SUPFAM" id="SSF52540">
    <property type="entry name" value="P-loop containing nucleoside triphosphate hydrolases"/>
    <property type="match status" value="1"/>
</dbReference>
<dbReference type="PROSITE" id="PS51217">
    <property type="entry name" value="UVRD_HELICASE_CTER"/>
    <property type="match status" value="1"/>
</dbReference>
<feature type="domain" description="UvrD-like helicase ATP-binding" evidence="18">
    <location>
        <begin position="3"/>
        <end position="468"/>
    </location>
</feature>
<dbReference type="InterPro" id="IPR004586">
    <property type="entry name" value="RecB"/>
</dbReference>
<name>A0A498C5I9_9GAMM</name>
<keyword evidence="5 15" id="KW-0378">Hydrolase</keyword>
<evidence type="ECO:0000256" key="8">
    <source>
        <dbReference type="ARBA" id="ARBA00022840"/>
    </source>
</evidence>
<dbReference type="HAMAP" id="MF_01485">
    <property type="entry name" value="RecB"/>
    <property type="match status" value="1"/>
</dbReference>
<evidence type="ECO:0000256" key="11">
    <source>
        <dbReference type="ARBA" id="ARBA00023204"/>
    </source>
</evidence>
<evidence type="ECO:0000256" key="3">
    <source>
        <dbReference type="ARBA" id="ARBA00022741"/>
    </source>
</evidence>
<keyword evidence="7 15" id="KW-0269">Exonuclease</keyword>
<evidence type="ECO:0000256" key="6">
    <source>
        <dbReference type="ARBA" id="ARBA00022806"/>
    </source>
</evidence>
<comment type="similarity">
    <text evidence="15">Belongs to the helicase family. UvrD subfamily.</text>
</comment>
<evidence type="ECO:0000256" key="15">
    <source>
        <dbReference type="HAMAP-Rule" id="MF_01485"/>
    </source>
</evidence>
<comment type="function">
    <text evidence="15">A helicase/nuclease that prepares dsDNA breaks (DSB) for recombinational DNA repair. Binds to DSBs and unwinds DNA via a highly rapid and processive ATP-dependent bidirectional helicase activity. Unwinds dsDNA until it encounters a Chi (crossover hotspot instigator) sequence from the 3' direction. Cuts ssDNA a few nucleotides 3' to the Chi site. The properties and activities of the enzyme are changed at Chi. The Chi-altered holoenzyme produces a long 3'-ssDNA overhang and facilitates RecA-binding to the ssDNA for homologous DNA recombination and repair. Holoenzyme degrades any linearized DNA that is unable to undergo homologous recombination. In the holoenzyme this subunit contributes ATPase, 3'-5' helicase, exonuclease activity and loads RecA onto ssDNA.</text>
</comment>
<feature type="domain" description="UvrD-like helicase C-terminal" evidence="19">
    <location>
        <begin position="469"/>
        <end position="774"/>
    </location>
</feature>
<dbReference type="Pfam" id="PF13361">
    <property type="entry name" value="UvrD_C"/>
    <property type="match status" value="1"/>
</dbReference>
<evidence type="ECO:0000256" key="2">
    <source>
        <dbReference type="ARBA" id="ARBA00022723"/>
    </source>
</evidence>
<feature type="binding site" evidence="15">
    <location>
        <position position="1008"/>
    </location>
    <ligand>
        <name>Mg(2+)</name>
        <dbReference type="ChEBI" id="CHEBI:18420"/>
    </ligand>
</feature>
<gene>
    <name evidence="15" type="primary">recB</name>
    <name evidence="20" type="ORF">DFR31_0821</name>
</gene>
<dbReference type="Gene3D" id="1.10.486.10">
    <property type="entry name" value="PCRA, domain 4"/>
    <property type="match status" value="1"/>
</dbReference>
<comment type="catalytic activity">
    <reaction evidence="15">
        <text>Exonucleolytic cleavage (in the presence of ATP) in either 5'- to 3'- or 3'- to 5'-direction to yield 5'-phosphooligonucleotides.</text>
        <dbReference type="EC" id="3.1.11.5"/>
    </reaction>
</comment>
<dbReference type="Pfam" id="PF12705">
    <property type="entry name" value="PDDEXK_1"/>
    <property type="match status" value="1"/>
</dbReference>
<evidence type="ECO:0000256" key="17">
    <source>
        <dbReference type="SAM" id="MobiDB-lite"/>
    </source>
</evidence>
<comment type="caution">
    <text evidence="20">The sequence shown here is derived from an EMBL/GenBank/DDBJ whole genome shotgun (WGS) entry which is preliminary data.</text>
</comment>
<dbReference type="PANTHER" id="PTHR11070:SF23">
    <property type="entry name" value="RECBCD ENZYME SUBUNIT RECB"/>
    <property type="match status" value="1"/>
</dbReference>
<dbReference type="CDD" id="cd22352">
    <property type="entry name" value="RecB_C-like"/>
    <property type="match status" value="1"/>
</dbReference>
<comment type="miscellaneous">
    <text evidence="15">In the RecBCD complex, RecB has a slow 3'-5' helicase, an exonuclease activity and loads RecA onto ssDNA, RecD has a fast 5'-3' helicase activity, while RecC stimulates the ATPase and processivity of the RecB helicase and contributes to recognition of the Chi site.</text>
</comment>
<evidence type="ECO:0000256" key="13">
    <source>
        <dbReference type="ARBA" id="ARBA00034617"/>
    </source>
</evidence>
<feature type="region of interest" description="DNA-binding and helicase activity, interacts with RecC" evidence="15">
    <location>
        <begin position="1"/>
        <end position="882"/>
    </location>
</feature>
<organism evidence="20 21">
    <name type="scientific">Alkalispirillum mobile</name>
    <dbReference type="NCBI Taxonomy" id="85925"/>
    <lineage>
        <taxon>Bacteria</taxon>
        <taxon>Pseudomonadati</taxon>
        <taxon>Pseudomonadota</taxon>
        <taxon>Gammaproteobacteria</taxon>
        <taxon>Chromatiales</taxon>
        <taxon>Ectothiorhodospiraceae</taxon>
        <taxon>Alkalispirillum</taxon>
    </lineage>
</organism>
<dbReference type="InterPro" id="IPR000212">
    <property type="entry name" value="DNA_helicase_UvrD/REP"/>
</dbReference>
<dbReference type="PROSITE" id="PS51198">
    <property type="entry name" value="UVRD_HELICASE_ATP_BIND"/>
    <property type="match status" value="1"/>
</dbReference>
<evidence type="ECO:0000256" key="16">
    <source>
        <dbReference type="PROSITE-ProRule" id="PRU00560"/>
    </source>
</evidence>
<dbReference type="InterPro" id="IPR014017">
    <property type="entry name" value="DNA_helicase_UvrD-like_C"/>
</dbReference>
<dbReference type="GO" id="GO:0016887">
    <property type="term" value="F:ATP hydrolysis activity"/>
    <property type="evidence" value="ECO:0007669"/>
    <property type="project" value="RHEA"/>
</dbReference>
<comment type="domain">
    <text evidence="15">The N-terminal DNA-binding domain is a ssDNA-dependent ATPase and has ATP-dependent 3'-5' helicase function. This domain interacts with RecC.</text>
</comment>
<sequence length="1246" mass="139414">MSRSDHEELDLLRLPLRGSRLIEASAGTGKTFTIAALYLRLVLAHGEVCGDGAPLDPPQILVVTFTEAATQELRERIRDRLSQAAAAFRDPTLYRDDPVLSRLRADYPEAELSAQARRLELAAEWMDEAAVSTIHSWCYRMLREHAFDSGSLFTQDLEADQGELLAEAVRDYWRTFLYPQEAPSLALLRSEVFGDTPEALLAKVRPLVGQPLPADPELESAEGLSRLLAGQQRAVDGLKRPWREAPETLEAQLRELVAGPVSKRAYGDIDKLMRLMQAWADDPGALRPEPVNGSCILERLSRAGLARRLKKNQTLPDDLHPGFECLDDHDQYCDLPAERLLRAAARWIGARFRQAQRQRAQMGFDDLLTRLDAALADGEAGERLASTLRRQFPVALIDEFQDTDPVQYRVFQRVYRVEENRPEQALLLIGDPKQAIYSFRGADIHSYLQAREATRGRHHTLPMNFRSTTTMVDGVNQLFAQAEQRWEEGAFLFGAGGDNPVPFKPVTAKGRDEVLEVDGRVLPAVHLWWEDEGEPVRKGAYLQRQADACASEMAALLNGGADRRAGFRDPEGGLQPLRPRDIAVLVRDFNEARQIQQALGRRRIRSVYLSDRESVYRTDQAGDLLRWLRACAEPTVERLLRAALATPTLGLALADLHRLAEDELLWEQRVEQFRGYRRTWQAQGVLPMLRRLLHDFEVPRRLVSRPDGERALTNLLHLSELLQQAAAELDGEQALIRHLVEHREGNGQGADEQILRLESDEDLVKVVTVHKAKGLEYPLVFLPFICTFKPVSKGRRPFLDRGAPEGPRWVFEVDDEIQERADRARLAEDLRLLYVAMTRARHACWLGLAPLAPGNAKRNQLERSAVGYLLAGPEGMANGELKEVLEAAREGEPAIAVTPLPAVTDAVYRGRDEAGEAGPARTPARPAYEHWWIASYSALAIHETPDRGAAGTATAPDAPAAPETVRQEIIRETVTERDGGAEPGAGPAAAGEPLHRFPRGPGPGTFLHGLLEWAAQQGFAELASRPAVLEREVHRRCRRRGWSDWAAPVADWLRRLLQADYPLPGQGPMSPVRLINYQPELEFLFETRWLDARRLDRAVREQTLDGAARPAAGAGLLNGMLKGFIDLVFEHEGRFYVGDYKSNWLGPGAADYGPGALREAVLGRRYDLQLVLYTLALHRLLQARQPDYDYDRHVGGAVYLFLRGVDAPGQGLFHCRPPRALIEQLDDWLREGPDRPAAVLTGRPDD</sequence>
<dbReference type="GO" id="GO:0003677">
    <property type="term" value="F:DNA binding"/>
    <property type="evidence" value="ECO:0007669"/>
    <property type="project" value="UniProtKB-UniRule"/>
</dbReference>
<keyword evidence="3 15" id="KW-0547">Nucleotide-binding</keyword>
<dbReference type="GO" id="GO:0043138">
    <property type="term" value="F:3'-5' DNA helicase activity"/>
    <property type="evidence" value="ECO:0007669"/>
    <property type="project" value="UniProtKB-UniRule"/>
</dbReference>
<evidence type="ECO:0000259" key="18">
    <source>
        <dbReference type="PROSITE" id="PS51198"/>
    </source>
</evidence>
<keyword evidence="10 15" id="KW-0238">DNA-binding</keyword>
<dbReference type="InterPro" id="IPR011335">
    <property type="entry name" value="Restrct_endonuc-II-like"/>
</dbReference>
<evidence type="ECO:0000256" key="7">
    <source>
        <dbReference type="ARBA" id="ARBA00022839"/>
    </source>
</evidence>
<comment type="catalytic activity">
    <reaction evidence="13 15">
        <text>Couples ATP hydrolysis with the unwinding of duplex DNA by translocating in the 3'-5' direction.</text>
        <dbReference type="EC" id="5.6.2.4"/>
    </reaction>
</comment>
<keyword evidence="8 15" id="KW-0067">ATP-binding</keyword>
<dbReference type="InterPro" id="IPR027417">
    <property type="entry name" value="P-loop_NTPase"/>
</dbReference>
<dbReference type="Gene3D" id="1.10.3170.10">
    <property type="entry name" value="Recbcd, chain B, domain 2"/>
    <property type="match status" value="1"/>
</dbReference>
<evidence type="ECO:0000256" key="12">
    <source>
        <dbReference type="ARBA" id="ARBA00023235"/>
    </source>
</evidence>
<feature type="binding site" evidence="16">
    <location>
        <begin position="24"/>
        <end position="31"/>
    </location>
    <ligand>
        <name>ATP</name>
        <dbReference type="ChEBI" id="CHEBI:30616"/>
    </ligand>
</feature>
<keyword evidence="6 15" id="KW-0347">Helicase</keyword>
<dbReference type="EMBL" id="RCDA01000001">
    <property type="protein sequence ID" value="RLK50912.1"/>
    <property type="molecule type" value="Genomic_DNA"/>
</dbReference>
<evidence type="ECO:0000259" key="19">
    <source>
        <dbReference type="PROSITE" id="PS51217"/>
    </source>
</evidence>
<dbReference type="RefSeq" id="WP_121441361.1">
    <property type="nucleotide sequence ID" value="NZ_RCDA01000001.1"/>
</dbReference>
<evidence type="ECO:0000256" key="1">
    <source>
        <dbReference type="ARBA" id="ARBA00022722"/>
    </source>
</evidence>
<keyword evidence="21" id="KW-1185">Reference proteome</keyword>
<dbReference type="EC" id="3.1.11.5" evidence="15"/>
<comment type="cofactor">
    <cofactor evidence="15">
        <name>Mg(2+)</name>
        <dbReference type="ChEBI" id="CHEBI:18420"/>
    </cofactor>
    <text evidence="15">Binds 1 Mg(2+) ion per subunit.</text>
</comment>
<feature type="active site" description="For nuclease activity" evidence="15">
    <location>
        <position position="1139"/>
    </location>
</feature>
<comment type="catalytic activity">
    <reaction evidence="14 15">
        <text>ATP + H2O = ADP + phosphate + H(+)</text>
        <dbReference type="Rhea" id="RHEA:13065"/>
        <dbReference type="ChEBI" id="CHEBI:15377"/>
        <dbReference type="ChEBI" id="CHEBI:15378"/>
        <dbReference type="ChEBI" id="CHEBI:30616"/>
        <dbReference type="ChEBI" id="CHEBI:43474"/>
        <dbReference type="ChEBI" id="CHEBI:456216"/>
        <dbReference type="EC" id="5.6.2.4"/>
    </reaction>
</comment>
<evidence type="ECO:0000256" key="10">
    <source>
        <dbReference type="ARBA" id="ARBA00023125"/>
    </source>
</evidence>
<keyword evidence="2 15" id="KW-0479">Metal-binding</keyword>
<keyword evidence="12 15" id="KW-0413">Isomerase</keyword>
<keyword evidence="9 15" id="KW-0460">Magnesium</keyword>
<feature type="region of interest" description="Nuclease activity, interacts with RecD and RecA" evidence="15">
    <location>
        <begin position="930"/>
        <end position="1246"/>
    </location>
</feature>
<feature type="region of interest" description="Disordered" evidence="17">
    <location>
        <begin position="976"/>
        <end position="1001"/>
    </location>
</feature>
<comment type="domain">
    <text evidence="15">The C-terminal domain has nuclease activity and interacts with RecD. It interacts with RecA, facilitating its loading onto ssDNA.</text>
</comment>
<reference evidence="20 21" key="1">
    <citation type="submission" date="2018-10" db="EMBL/GenBank/DDBJ databases">
        <title>Genomic Encyclopedia of Type Strains, Phase IV (KMG-IV): sequencing the most valuable type-strain genomes for metagenomic binning, comparative biology and taxonomic classification.</title>
        <authorList>
            <person name="Goeker M."/>
        </authorList>
    </citation>
    <scope>NUCLEOTIDE SEQUENCE [LARGE SCALE GENOMIC DNA]</scope>
    <source>
        <strain evidence="20 21">DSM 12769</strain>
    </source>
</reference>
<dbReference type="AlphaFoldDB" id="A0A498C5I9"/>
<dbReference type="Proteomes" id="UP000275461">
    <property type="component" value="Unassembled WGS sequence"/>
</dbReference>
<dbReference type="GO" id="GO:0005829">
    <property type="term" value="C:cytosol"/>
    <property type="evidence" value="ECO:0007669"/>
    <property type="project" value="TreeGrafter"/>
</dbReference>
<dbReference type="Pfam" id="PF00580">
    <property type="entry name" value="UvrD-helicase"/>
    <property type="match status" value="1"/>
</dbReference>
<dbReference type="GO" id="GO:0005524">
    <property type="term" value="F:ATP binding"/>
    <property type="evidence" value="ECO:0007669"/>
    <property type="project" value="UniProtKB-UniRule"/>
</dbReference>
<dbReference type="GO" id="GO:0000724">
    <property type="term" value="P:double-strand break repair via homologous recombination"/>
    <property type="evidence" value="ECO:0007669"/>
    <property type="project" value="UniProtKB-UniRule"/>
</dbReference>
<dbReference type="Gene3D" id="3.90.320.10">
    <property type="match status" value="1"/>
</dbReference>
<accession>A0A498C5I9</accession>
<dbReference type="GO" id="GO:0008854">
    <property type="term" value="F:exodeoxyribonuclease V activity"/>
    <property type="evidence" value="ECO:0007669"/>
    <property type="project" value="UniProtKB-EC"/>
</dbReference>
<dbReference type="GO" id="GO:0000287">
    <property type="term" value="F:magnesium ion binding"/>
    <property type="evidence" value="ECO:0007669"/>
    <property type="project" value="UniProtKB-UniRule"/>
</dbReference>